<dbReference type="GO" id="GO:0006508">
    <property type="term" value="P:proteolysis"/>
    <property type="evidence" value="ECO:0007669"/>
    <property type="project" value="UniProtKB-KW"/>
</dbReference>
<keyword evidence="4" id="KW-0720">Serine protease</keyword>
<dbReference type="GO" id="GO:0005840">
    <property type="term" value="C:ribosome"/>
    <property type="evidence" value="ECO:0007669"/>
    <property type="project" value="UniProtKB-KW"/>
</dbReference>
<dbReference type="GO" id="GO:0004252">
    <property type="term" value="F:serine-type endopeptidase activity"/>
    <property type="evidence" value="ECO:0007669"/>
    <property type="project" value="InterPro"/>
</dbReference>
<keyword evidence="5" id="KW-0067">ATP-binding</keyword>
<dbReference type="InterPro" id="IPR020568">
    <property type="entry name" value="Ribosomal_Su5_D2-typ_SF"/>
</dbReference>
<dbReference type="Pfam" id="PF05362">
    <property type="entry name" value="Lon_C"/>
    <property type="match status" value="1"/>
</dbReference>
<evidence type="ECO:0000256" key="4">
    <source>
        <dbReference type="ARBA" id="ARBA00022825"/>
    </source>
</evidence>
<evidence type="ECO:0000256" key="1">
    <source>
        <dbReference type="ARBA" id="ARBA00022670"/>
    </source>
</evidence>
<keyword evidence="1" id="KW-0645">Protease</keyword>
<feature type="domain" description="AAA+ ATPase" evidence="7">
    <location>
        <begin position="617"/>
        <end position="772"/>
    </location>
</feature>
<accession>A0A0V0QZL6</accession>
<dbReference type="AlphaFoldDB" id="A0A0V0QZL6"/>
<keyword evidence="3" id="KW-0378">Hydrolase</keyword>
<dbReference type="Pfam" id="PF22667">
    <property type="entry name" value="Lon_lid"/>
    <property type="match status" value="1"/>
</dbReference>
<dbReference type="OrthoDB" id="2411602at2759"/>
<keyword evidence="8" id="KW-0689">Ribosomal protein</keyword>
<dbReference type="InterPro" id="IPR003959">
    <property type="entry name" value="ATPase_AAA_core"/>
</dbReference>
<evidence type="ECO:0000256" key="2">
    <source>
        <dbReference type="ARBA" id="ARBA00022741"/>
    </source>
</evidence>
<evidence type="ECO:0000313" key="8">
    <source>
        <dbReference type="EMBL" id="KRX07694.1"/>
    </source>
</evidence>
<feature type="region of interest" description="Disordered" evidence="6">
    <location>
        <begin position="522"/>
        <end position="542"/>
    </location>
</feature>
<dbReference type="PANTHER" id="PTHR10046">
    <property type="entry name" value="ATP DEPENDENT LON PROTEASE FAMILY MEMBER"/>
    <property type="match status" value="1"/>
</dbReference>
<evidence type="ECO:0000259" key="7">
    <source>
        <dbReference type="SMART" id="SM00382"/>
    </source>
</evidence>
<keyword evidence="9" id="KW-1185">Reference proteome</keyword>
<feature type="compositionally biased region" description="Low complexity" evidence="6">
    <location>
        <begin position="524"/>
        <end position="542"/>
    </location>
</feature>
<dbReference type="InterPro" id="IPR008269">
    <property type="entry name" value="Lon_proteolytic"/>
</dbReference>
<evidence type="ECO:0000256" key="5">
    <source>
        <dbReference type="ARBA" id="ARBA00022840"/>
    </source>
</evidence>
<dbReference type="InterPro" id="IPR014721">
    <property type="entry name" value="Ribsml_uS5_D2-typ_fold_subgr"/>
</dbReference>
<dbReference type="Pfam" id="PF00004">
    <property type="entry name" value="AAA"/>
    <property type="match status" value="1"/>
</dbReference>
<evidence type="ECO:0000256" key="3">
    <source>
        <dbReference type="ARBA" id="ARBA00022801"/>
    </source>
</evidence>
<dbReference type="GO" id="GO:0004176">
    <property type="term" value="F:ATP-dependent peptidase activity"/>
    <property type="evidence" value="ECO:0007669"/>
    <property type="project" value="InterPro"/>
</dbReference>
<dbReference type="GO" id="GO:0030163">
    <property type="term" value="P:protein catabolic process"/>
    <property type="evidence" value="ECO:0007669"/>
    <property type="project" value="InterPro"/>
</dbReference>
<dbReference type="Gene3D" id="3.30.230.10">
    <property type="match status" value="1"/>
</dbReference>
<dbReference type="GO" id="GO:0005524">
    <property type="term" value="F:ATP binding"/>
    <property type="evidence" value="ECO:0007669"/>
    <property type="project" value="UniProtKB-KW"/>
</dbReference>
<evidence type="ECO:0000256" key="6">
    <source>
        <dbReference type="SAM" id="MobiDB-lite"/>
    </source>
</evidence>
<keyword evidence="8" id="KW-0687">Ribonucleoprotein</keyword>
<dbReference type="Gene3D" id="3.40.50.300">
    <property type="entry name" value="P-loop containing nucleotide triphosphate hydrolases"/>
    <property type="match status" value="1"/>
</dbReference>
<sequence>MIKWQEIYPENAELSFQLQKIWAFPEHETQYKILQKINYITGQEQKNEVLLNSFIKKQSSVQINQQSYGFQVCDINKIGKSTLLAIAAVDIVYKYMEEQQIEEEADLELLIDCSENEFIYVSFLISDNYQELLEIMQRIVPEEKWKVFEKLVLVQNLEFIRELQVRESDLFEKCLFIGIDDLEIVAMNNPFFLQFVGDFYSDFLRHELQITFLYTGRYISGNLKYDLNRILSKISIHKKEFGFKSIVPNFTYYSYYQLEKIKDMQNILIQNLREFLSYSSEYNYMIKIIFGDDPFNKKTQADFIKQFKTTLSIELIPVFRQLDIQITQQQQEIYLKIVKTGGGSSIFQSQMLNFPSFQNDKEDVNYLRSLIKVPSLIINLTKSIDLFNMGAKDDNYMLKVTKENEIQLTKSQNNIGQNLNNSESKIEQKINNIKEISQQDKYNLIQKWEQNQNNPESKDKIKQYFQIVFGLPWDKYVSMDELNLQETKKILDKEHYGMKKTKEFIIEYLGQFKQVKFEEEQQQKQKSINGPLNNNNNTSQSSQNINLDEYFKDIPYTQGKTFSGQDLEEINPENQQENFQQNMNLQQTQEINGIQISQEFPKLENNLKVPQTRKGPYKNVLCLVGPPGVGKTSIVKVISKCFKRDYLKIAMGGVTDSSFILGHSSVYQGSKPGEIVFQLLKSKSMNPIFLLDEIDKVQSGAYQDPKAQQVLNSLLELLDPSQNSQFRDHYLDLTLDLSHAFFICTANYKENIPGPLLDRMVVIECEPYKKSEKVVIAQQYVIPKILEMNNITAKQLEFNEDDLSYMIQNYQPSESGIRKLEEMIETIARKTSLELVEAREKNQQFEKRIVDIEYIKKIFGQPQKQFNVKYLIRKCGSALGLIANQKNGGQVSMVETVFYKGKGKLICKEEIKNMAEISLGWIKCNIDFLENFKGVQENQKLKQQLQNLMEDQLNINVNFTPFELPLENKGISGSLSLLISMISALTGKKVQSNICFVGEITLQGIIMGVTSLKQMIIEAIDRGIQMIVLSIQNENNVIKYLTNEQRAKIKFEYVEYVEDLFDKFQQVIFVQENDQEPSIGRSQSHQVQKVLNLFQN</sequence>
<dbReference type="InParanoid" id="A0A0V0QZL6"/>
<gene>
    <name evidence="8" type="ORF">PPERSA_11243</name>
</gene>
<dbReference type="Proteomes" id="UP000054937">
    <property type="component" value="Unassembled WGS sequence"/>
</dbReference>
<dbReference type="InterPro" id="IPR003593">
    <property type="entry name" value="AAA+_ATPase"/>
</dbReference>
<dbReference type="EMBL" id="LDAU01000082">
    <property type="protein sequence ID" value="KRX07694.1"/>
    <property type="molecule type" value="Genomic_DNA"/>
</dbReference>
<keyword evidence="2" id="KW-0547">Nucleotide-binding</keyword>
<dbReference type="Gene3D" id="1.10.8.60">
    <property type="match status" value="1"/>
</dbReference>
<dbReference type="InterPro" id="IPR027065">
    <property type="entry name" value="Lon_Prtase"/>
</dbReference>
<dbReference type="PRINTS" id="PR00830">
    <property type="entry name" value="ENDOLAPTASE"/>
</dbReference>
<dbReference type="SUPFAM" id="SSF54211">
    <property type="entry name" value="Ribosomal protein S5 domain 2-like"/>
    <property type="match status" value="1"/>
</dbReference>
<protein>
    <submittedName>
        <fullName evidence="8">Ribosomal protein S5 domain 2-type fold</fullName>
    </submittedName>
</protein>
<comment type="caution">
    <text evidence="8">The sequence shown here is derived from an EMBL/GenBank/DDBJ whole genome shotgun (WGS) entry which is preliminary data.</text>
</comment>
<reference evidence="8 9" key="1">
    <citation type="journal article" date="2015" name="Sci. Rep.">
        <title>Genome of the facultative scuticociliatosis pathogen Pseudocohnilembus persalinus provides insight into its virulence through horizontal gene transfer.</title>
        <authorList>
            <person name="Xiong J."/>
            <person name="Wang G."/>
            <person name="Cheng J."/>
            <person name="Tian M."/>
            <person name="Pan X."/>
            <person name="Warren A."/>
            <person name="Jiang C."/>
            <person name="Yuan D."/>
            <person name="Miao W."/>
        </authorList>
    </citation>
    <scope>NUCLEOTIDE SEQUENCE [LARGE SCALE GENOMIC DNA]</scope>
    <source>
        <strain evidence="8">36N120E</strain>
    </source>
</reference>
<evidence type="ECO:0000313" key="9">
    <source>
        <dbReference type="Proteomes" id="UP000054937"/>
    </source>
</evidence>
<dbReference type="InterPro" id="IPR054594">
    <property type="entry name" value="Lon_lid"/>
</dbReference>
<name>A0A0V0QZL6_PSEPJ</name>
<dbReference type="InterPro" id="IPR027417">
    <property type="entry name" value="P-loop_NTPase"/>
</dbReference>
<dbReference type="GO" id="GO:0016887">
    <property type="term" value="F:ATP hydrolysis activity"/>
    <property type="evidence" value="ECO:0007669"/>
    <property type="project" value="InterPro"/>
</dbReference>
<dbReference type="SUPFAM" id="SSF52540">
    <property type="entry name" value="P-loop containing nucleoside triphosphate hydrolases"/>
    <property type="match status" value="1"/>
</dbReference>
<proteinExistence type="predicted"/>
<dbReference type="SMART" id="SM00382">
    <property type="entry name" value="AAA"/>
    <property type="match status" value="1"/>
</dbReference>
<organism evidence="8 9">
    <name type="scientific">Pseudocohnilembus persalinus</name>
    <name type="common">Ciliate</name>
    <dbReference type="NCBI Taxonomy" id="266149"/>
    <lineage>
        <taxon>Eukaryota</taxon>
        <taxon>Sar</taxon>
        <taxon>Alveolata</taxon>
        <taxon>Ciliophora</taxon>
        <taxon>Intramacronucleata</taxon>
        <taxon>Oligohymenophorea</taxon>
        <taxon>Scuticociliatia</taxon>
        <taxon>Philasterida</taxon>
        <taxon>Pseudocohnilembidae</taxon>
        <taxon>Pseudocohnilembus</taxon>
    </lineage>
</organism>